<dbReference type="Proteomes" id="UP000192342">
    <property type="component" value="Unassembled WGS sequence"/>
</dbReference>
<dbReference type="Gene3D" id="3.10.450.50">
    <property type="match status" value="1"/>
</dbReference>
<comment type="caution">
    <text evidence="2">The sequence shown here is derived from an EMBL/GenBank/DDBJ whole genome shotgun (WGS) entry which is preliminary data.</text>
</comment>
<organism evidence="2 3">
    <name type="scientific">Oceanococcus atlanticus</name>
    <dbReference type="NCBI Taxonomy" id="1317117"/>
    <lineage>
        <taxon>Bacteria</taxon>
        <taxon>Pseudomonadati</taxon>
        <taxon>Pseudomonadota</taxon>
        <taxon>Gammaproteobacteria</taxon>
        <taxon>Chromatiales</taxon>
        <taxon>Oceanococcaceae</taxon>
        <taxon>Oceanococcus</taxon>
    </lineage>
</organism>
<reference evidence="2 3" key="1">
    <citation type="submission" date="2013-04" db="EMBL/GenBank/DDBJ databases">
        <title>Oceanococcus atlanticus 22II-S10r2 Genome Sequencing.</title>
        <authorList>
            <person name="Lai Q."/>
            <person name="Li G."/>
            <person name="Shao Z."/>
        </authorList>
    </citation>
    <scope>NUCLEOTIDE SEQUENCE [LARGE SCALE GENOMIC DNA]</scope>
    <source>
        <strain evidence="2 3">22II-S10r2</strain>
    </source>
</reference>
<keyword evidence="3" id="KW-1185">Reference proteome</keyword>
<proteinExistence type="predicted"/>
<dbReference type="RefSeq" id="WP_083561203.1">
    <property type="nucleotide sequence ID" value="NZ_AQQV01000002.1"/>
</dbReference>
<evidence type="ECO:0000313" key="2">
    <source>
        <dbReference type="EMBL" id="ORE86994.1"/>
    </source>
</evidence>
<evidence type="ECO:0000259" key="1">
    <source>
        <dbReference type="Pfam" id="PF12680"/>
    </source>
</evidence>
<feature type="domain" description="SnoaL-like" evidence="1">
    <location>
        <begin position="14"/>
        <end position="87"/>
    </location>
</feature>
<dbReference type="AlphaFoldDB" id="A0A1Y1SE64"/>
<dbReference type="STRING" id="1317117.ATO7_08142"/>
<dbReference type="OrthoDB" id="5735022at2"/>
<evidence type="ECO:0000313" key="3">
    <source>
        <dbReference type="Proteomes" id="UP000192342"/>
    </source>
</evidence>
<dbReference type="EMBL" id="AQQV01000002">
    <property type="protein sequence ID" value="ORE86994.1"/>
    <property type="molecule type" value="Genomic_DNA"/>
</dbReference>
<gene>
    <name evidence="2" type="ORF">ATO7_08142</name>
</gene>
<dbReference type="SUPFAM" id="SSF54427">
    <property type="entry name" value="NTF2-like"/>
    <property type="match status" value="1"/>
</dbReference>
<dbReference type="InterPro" id="IPR032710">
    <property type="entry name" value="NTF2-like_dom_sf"/>
</dbReference>
<sequence>MFSRAELLDTAQASPRAVAAHDKSTWLNLFADDAEVHDPVGSRGHAGPAALARFYDTFIAPNQIRFDVDHDIVCGQTVVRDLVIVTHMGGTALTVGVPLYIRYEIVAGSAGRPRVRRLYAHWELLPMMTRQVFSQGLRTGLSALLALSGNMLRQQGLSGALGFSRAFVGVGASAKRCAEQFLNALNAGQTAHMRQLVETNAPIQLADQTLALDALCTQLSDIRWSKVIAGGRQVVLTLFQQEQRMVAVFDFAHSSSQISALTIYRDTA</sequence>
<protein>
    <recommendedName>
        <fullName evidence="1">SnoaL-like domain-containing protein</fullName>
    </recommendedName>
</protein>
<name>A0A1Y1SE64_9GAMM</name>
<dbReference type="Pfam" id="PF12680">
    <property type="entry name" value="SnoaL_2"/>
    <property type="match status" value="1"/>
</dbReference>
<accession>A0A1Y1SE64</accession>
<dbReference type="InterPro" id="IPR037401">
    <property type="entry name" value="SnoaL-like"/>
</dbReference>